<dbReference type="OrthoDB" id="63265at2759"/>
<evidence type="ECO:0000256" key="4">
    <source>
        <dbReference type="ARBA" id="ARBA00022777"/>
    </source>
</evidence>
<keyword evidence="7" id="KW-1185">Reference proteome</keyword>
<keyword evidence="5" id="KW-0067">ATP-binding</keyword>
<dbReference type="InterPro" id="IPR011009">
    <property type="entry name" value="Kinase-like_dom_sf"/>
</dbReference>
<evidence type="ECO:0000256" key="5">
    <source>
        <dbReference type="ARBA" id="ARBA00022840"/>
    </source>
</evidence>
<dbReference type="EMBL" id="BMAV01020608">
    <property type="protein sequence ID" value="GFY74232.1"/>
    <property type="molecule type" value="Genomic_DNA"/>
</dbReference>
<sequence>MLNKFPLFRGENDIEQLCLVLQTLGTPSEETWPEMTELPDYNKISFPEYKAVPWEKLFPDSTNAARMLLKEFLVYPSNKRIKAEQALLHDYIFEYPTPCCECDLPKPSTNKHGFLPNIPSPELKISDKIDSITNYLKSIHFGSSNS</sequence>
<dbReference type="Proteomes" id="UP000886998">
    <property type="component" value="Unassembled WGS sequence"/>
</dbReference>
<dbReference type="GO" id="GO:0005634">
    <property type="term" value="C:nucleus"/>
    <property type="evidence" value="ECO:0007669"/>
    <property type="project" value="TreeGrafter"/>
</dbReference>
<dbReference type="AlphaFoldDB" id="A0A8X6YLN4"/>
<evidence type="ECO:0000313" key="7">
    <source>
        <dbReference type="Proteomes" id="UP000886998"/>
    </source>
</evidence>
<dbReference type="GO" id="GO:0030154">
    <property type="term" value="P:cell differentiation"/>
    <property type="evidence" value="ECO:0007669"/>
    <property type="project" value="TreeGrafter"/>
</dbReference>
<keyword evidence="3" id="KW-0547">Nucleotide-binding</keyword>
<keyword evidence="4 6" id="KW-0418">Kinase</keyword>
<evidence type="ECO:0000256" key="1">
    <source>
        <dbReference type="ARBA" id="ARBA00022527"/>
    </source>
</evidence>
<accession>A0A8X6YLN4</accession>
<dbReference type="PANTHER" id="PTHR24057">
    <property type="entry name" value="GLYCOGEN SYNTHASE KINASE-3 ALPHA"/>
    <property type="match status" value="1"/>
</dbReference>
<dbReference type="GO" id="GO:0007165">
    <property type="term" value="P:signal transduction"/>
    <property type="evidence" value="ECO:0007669"/>
    <property type="project" value="TreeGrafter"/>
</dbReference>
<evidence type="ECO:0000313" key="6">
    <source>
        <dbReference type="EMBL" id="GFY74232.1"/>
    </source>
</evidence>
<name>A0A8X6YLN4_9ARAC</name>
<dbReference type="SUPFAM" id="SSF56112">
    <property type="entry name" value="Protein kinase-like (PK-like)"/>
    <property type="match status" value="1"/>
</dbReference>
<gene>
    <name evidence="6" type="primary">cdk20</name>
    <name evidence="6" type="ORF">TNIN_172591</name>
</gene>
<keyword evidence="1" id="KW-0723">Serine/threonine-protein kinase</keyword>
<comment type="caution">
    <text evidence="6">The sequence shown here is derived from an EMBL/GenBank/DDBJ whole genome shotgun (WGS) entry which is preliminary data.</text>
</comment>
<evidence type="ECO:0000256" key="2">
    <source>
        <dbReference type="ARBA" id="ARBA00022679"/>
    </source>
</evidence>
<dbReference type="GO" id="GO:0004674">
    <property type="term" value="F:protein serine/threonine kinase activity"/>
    <property type="evidence" value="ECO:0007669"/>
    <property type="project" value="UniProtKB-KW"/>
</dbReference>
<proteinExistence type="predicted"/>
<protein>
    <submittedName>
        <fullName evidence="6">Cyclin-dependent kinase 20</fullName>
    </submittedName>
</protein>
<reference evidence="6" key="1">
    <citation type="submission" date="2020-08" db="EMBL/GenBank/DDBJ databases">
        <title>Multicomponent nature underlies the extraordinary mechanical properties of spider dragline silk.</title>
        <authorList>
            <person name="Kono N."/>
            <person name="Nakamura H."/>
            <person name="Mori M."/>
            <person name="Yoshida Y."/>
            <person name="Ohtoshi R."/>
            <person name="Malay A.D."/>
            <person name="Moran D.A.P."/>
            <person name="Tomita M."/>
            <person name="Numata K."/>
            <person name="Arakawa K."/>
        </authorList>
    </citation>
    <scope>NUCLEOTIDE SEQUENCE</scope>
</reference>
<evidence type="ECO:0000256" key="3">
    <source>
        <dbReference type="ARBA" id="ARBA00022741"/>
    </source>
</evidence>
<dbReference type="GO" id="GO:0005524">
    <property type="term" value="F:ATP binding"/>
    <property type="evidence" value="ECO:0007669"/>
    <property type="project" value="UniProtKB-KW"/>
</dbReference>
<dbReference type="GO" id="GO:0005737">
    <property type="term" value="C:cytoplasm"/>
    <property type="evidence" value="ECO:0007669"/>
    <property type="project" value="TreeGrafter"/>
</dbReference>
<dbReference type="PANTHER" id="PTHR24057:SF0">
    <property type="entry name" value="PROTEIN KINASE SHAGGY-RELATED"/>
    <property type="match status" value="1"/>
</dbReference>
<keyword evidence="2" id="KW-0808">Transferase</keyword>
<organism evidence="6 7">
    <name type="scientific">Trichonephila inaurata madagascariensis</name>
    <dbReference type="NCBI Taxonomy" id="2747483"/>
    <lineage>
        <taxon>Eukaryota</taxon>
        <taxon>Metazoa</taxon>
        <taxon>Ecdysozoa</taxon>
        <taxon>Arthropoda</taxon>
        <taxon>Chelicerata</taxon>
        <taxon>Arachnida</taxon>
        <taxon>Araneae</taxon>
        <taxon>Araneomorphae</taxon>
        <taxon>Entelegynae</taxon>
        <taxon>Araneoidea</taxon>
        <taxon>Nephilidae</taxon>
        <taxon>Trichonephila</taxon>
        <taxon>Trichonephila inaurata</taxon>
    </lineage>
</organism>
<dbReference type="InterPro" id="IPR050591">
    <property type="entry name" value="GSK-3"/>
</dbReference>
<dbReference type="Gene3D" id="1.10.510.10">
    <property type="entry name" value="Transferase(Phosphotransferase) domain 1"/>
    <property type="match status" value="1"/>
</dbReference>